<organism evidence="3 4">
    <name type="scientific">Physocladia obscura</name>
    <dbReference type="NCBI Taxonomy" id="109957"/>
    <lineage>
        <taxon>Eukaryota</taxon>
        <taxon>Fungi</taxon>
        <taxon>Fungi incertae sedis</taxon>
        <taxon>Chytridiomycota</taxon>
        <taxon>Chytridiomycota incertae sedis</taxon>
        <taxon>Chytridiomycetes</taxon>
        <taxon>Chytridiales</taxon>
        <taxon>Chytriomycetaceae</taxon>
        <taxon>Physocladia</taxon>
    </lineage>
</organism>
<feature type="transmembrane region" description="Helical" evidence="2">
    <location>
        <begin position="339"/>
        <end position="359"/>
    </location>
</feature>
<evidence type="ECO:0000313" key="3">
    <source>
        <dbReference type="EMBL" id="KAJ3141983.1"/>
    </source>
</evidence>
<evidence type="ECO:0000256" key="2">
    <source>
        <dbReference type="SAM" id="Phobius"/>
    </source>
</evidence>
<sequence length="844" mass="92680">MSNELSPSTRLRKSVNIPVKDHSSQNSRNSVGNQEQTSSLNIPYHHNIRSSLGQELADSFSQFNSQSNLPQIKQPSNEESKNSQDVNQDGEKKINYQDDENNENHDDDEHNDNDDEDEDEDEDYEFKTRFASSRSSVHRGSILSFAAKPPSPHQRFASTSQHEYKKSSASILQGNSSLKSSIRSSDSLYTSGVYNSEKISTSKHGIGVVKKASVTSKLASSFMPNNNSTIQTKTTGTTKEDDSEYQNKISSPSIAKSSRSGISDMTDDGVMTTIIQNLKDLLEYFYSTAIYNAFLWAYESTRFQIYLFTLIHVAILATMALILRFAIGSLVSGILFYNLVHAVAGLLGKISFAVGLRAAQLISKEFTARNMIKRGKGVPLSSIAHPIPLIKLNSDEGKTLRYIFIAALVLIEATVWFLGIQMEWEPAESAIGIFPCTKVTYPTKPDISLFASELGNFLQGDSDLSMVYSYGLPLGDGIVGGLAAWPITIPSASFIVDQAGIGYAINVVCGNLQVAENTTIGLTQFKILSTTMWSSMFSTLIRVQLPAGSHDWAQFSSSAITQDCEVRYIMGDADVSFGFIADEWGGVASQRIEEMRLGNLTIQRGETSALYYGLMQDEFRINYEYKNITEWVAEAVVAVFNGTHYGTSQGALFCNLFQWATLPDGYYHTSITWKGMAAAMAMVAHYVLMQYSTSGDGAQSQCAYKGLQGAGVIACPTYVVGLAAGAVVVCVVAEVAQLFWWFLLSGGDSKNDRAARLLDAPAQLLYDLRLGATNILTASDVIRKDNDPSDADVDASNHANLRRRYASVLVRFGETRQTRANPVGMLVLGAPNQVISMNESREYY</sequence>
<protein>
    <submittedName>
        <fullName evidence="3">Uncharacterized protein</fullName>
    </submittedName>
</protein>
<dbReference type="AlphaFoldDB" id="A0AAD5TFN3"/>
<feature type="transmembrane region" description="Helical" evidence="2">
    <location>
        <begin position="281"/>
        <end position="298"/>
    </location>
</feature>
<feature type="transmembrane region" description="Helical" evidence="2">
    <location>
        <begin position="400"/>
        <end position="419"/>
    </location>
</feature>
<feature type="transmembrane region" description="Helical" evidence="2">
    <location>
        <begin position="718"/>
        <end position="743"/>
    </location>
</feature>
<feature type="region of interest" description="Disordered" evidence="1">
    <location>
        <begin position="226"/>
        <end position="261"/>
    </location>
</feature>
<feature type="transmembrane region" description="Helical" evidence="2">
    <location>
        <begin position="305"/>
        <end position="327"/>
    </location>
</feature>
<reference evidence="3" key="1">
    <citation type="submission" date="2020-05" db="EMBL/GenBank/DDBJ databases">
        <title>Phylogenomic resolution of chytrid fungi.</title>
        <authorList>
            <person name="Stajich J.E."/>
            <person name="Amses K."/>
            <person name="Simmons R."/>
            <person name="Seto K."/>
            <person name="Myers J."/>
            <person name="Bonds A."/>
            <person name="Quandt C.A."/>
            <person name="Barry K."/>
            <person name="Liu P."/>
            <person name="Grigoriev I."/>
            <person name="Longcore J.E."/>
            <person name="James T.Y."/>
        </authorList>
    </citation>
    <scope>NUCLEOTIDE SEQUENCE</scope>
    <source>
        <strain evidence="3">JEL0513</strain>
    </source>
</reference>
<accession>A0AAD5TFN3</accession>
<feature type="compositionally biased region" description="Polar residues" evidence="1">
    <location>
        <begin position="24"/>
        <end position="41"/>
    </location>
</feature>
<comment type="caution">
    <text evidence="3">The sequence shown here is derived from an EMBL/GenBank/DDBJ whole genome shotgun (WGS) entry which is preliminary data.</text>
</comment>
<feature type="compositionally biased region" description="Basic and acidic residues" evidence="1">
    <location>
        <begin position="89"/>
        <end position="108"/>
    </location>
</feature>
<keyword evidence="2" id="KW-1133">Transmembrane helix</keyword>
<feature type="region of interest" description="Disordered" evidence="1">
    <location>
        <begin position="1"/>
        <end position="132"/>
    </location>
</feature>
<dbReference type="Proteomes" id="UP001211907">
    <property type="component" value="Unassembled WGS sequence"/>
</dbReference>
<evidence type="ECO:0000313" key="4">
    <source>
        <dbReference type="Proteomes" id="UP001211907"/>
    </source>
</evidence>
<keyword evidence="4" id="KW-1185">Reference proteome</keyword>
<dbReference type="EMBL" id="JADGJH010000022">
    <property type="protein sequence ID" value="KAJ3141983.1"/>
    <property type="molecule type" value="Genomic_DNA"/>
</dbReference>
<feature type="compositionally biased region" description="Low complexity" evidence="1">
    <location>
        <begin position="249"/>
        <end position="261"/>
    </location>
</feature>
<feature type="region of interest" description="Disordered" evidence="1">
    <location>
        <begin position="144"/>
        <end position="183"/>
    </location>
</feature>
<keyword evidence="2" id="KW-0472">Membrane</keyword>
<name>A0AAD5TFN3_9FUNG</name>
<feature type="compositionally biased region" description="Acidic residues" evidence="1">
    <location>
        <begin position="109"/>
        <end position="124"/>
    </location>
</feature>
<gene>
    <name evidence="3" type="ORF">HK100_004464</name>
</gene>
<evidence type="ECO:0000256" key="1">
    <source>
        <dbReference type="SAM" id="MobiDB-lite"/>
    </source>
</evidence>
<feature type="compositionally biased region" description="Polar residues" evidence="1">
    <location>
        <begin position="156"/>
        <end position="175"/>
    </location>
</feature>
<feature type="compositionally biased region" description="Polar residues" evidence="1">
    <location>
        <begin position="49"/>
        <end position="75"/>
    </location>
</feature>
<proteinExistence type="predicted"/>
<keyword evidence="2" id="KW-0812">Transmembrane</keyword>